<dbReference type="RefSeq" id="XP_040725452.1">
    <property type="nucleotide sequence ID" value="XM_040871200.1"/>
</dbReference>
<gene>
    <name evidence="3" type="ORF">BCR37DRAFT_392787</name>
</gene>
<comment type="caution">
    <text evidence="3">The sequence shown here is derived from an EMBL/GenBank/DDBJ whole genome shotgun (WGS) entry which is preliminary data.</text>
</comment>
<feature type="region of interest" description="Disordered" evidence="1">
    <location>
        <begin position="500"/>
        <end position="540"/>
    </location>
</feature>
<evidence type="ECO:0000313" key="4">
    <source>
        <dbReference type="Proteomes" id="UP000193685"/>
    </source>
</evidence>
<dbReference type="GO" id="GO:0004672">
    <property type="term" value="F:protein kinase activity"/>
    <property type="evidence" value="ECO:0007669"/>
    <property type="project" value="InterPro"/>
</dbReference>
<keyword evidence="3" id="KW-0418">Kinase</keyword>
<accession>A0A1Y2FFA0</accession>
<feature type="compositionally biased region" description="Acidic residues" evidence="1">
    <location>
        <begin position="502"/>
        <end position="524"/>
    </location>
</feature>
<dbReference type="InterPro" id="IPR000719">
    <property type="entry name" value="Prot_kinase_dom"/>
</dbReference>
<sequence length="540" mass="61084">MSRLPTLTEAPVSETGSSVVAGEMLEPDLRDFCTQIIDTFKWSEAKKRRDVNELVEYLEDQLNLYTVPSFYNRFAKEGEQGLDMDKLQILPCERPVKTKLLKFFVFGEPGLWRESIQPTIVKKGTNPILKPHQEEPYSYSAKSFLKGPFAIVRAAMSADTPPMRVALKEYAPEIDVSYDILIQNLMLPHPNALRVLCTYRTTRTGKVVQKMAMEPWCDYRLEDVIAAGAYGLDLVLRVGYCLGSLLYHIHCHGVKHVNINPRNILLTEEGGIYLSDLSTSRIYVEAEEMSEPANVDDKTERGRLTHPSSVSTMAHLTIQTDLFYTAPEQRVDVSRRGTDIWMLGITLLELLYSLGPQERAIRDPQAFSYMVASLPTQQLQKKLHSLLPVCADPKEEQIRRALLDIVEEVLVQQPMHRPSAFDIHQRLAKFAQEVEYPLDLNPDPDLPPIEAAKDVIRASVPYSVHEHITIKREDDYLVDLSRGEKKVRFGNDFSVKTFEAMEAGDEDGNELTDGEGGELTAEDEERLKAMEGEEGRALAS</sequence>
<evidence type="ECO:0000259" key="2">
    <source>
        <dbReference type="PROSITE" id="PS50011"/>
    </source>
</evidence>
<dbReference type="AlphaFoldDB" id="A0A1Y2FFA0"/>
<dbReference type="InterPro" id="IPR011009">
    <property type="entry name" value="Kinase-like_dom_sf"/>
</dbReference>
<dbReference type="Pfam" id="PF00069">
    <property type="entry name" value="Pkinase"/>
    <property type="match status" value="1"/>
</dbReference>
<dbReference type="PROSITE" id="PS50011">
    <property type="entry name" value="PROTEIN_KINASE_DOM"/>
    <property type="match status" value="1"/>
</dbReference>
<feature type="domain" description="Protein kinase" evidence="2">
    <location>
        <begin position="138"/>
        <end position="427"/>
    </location>
</feature>
<keyword evidence="3" id="KW-0808">Transferase</keyword>
<dbReference type="Proteomes" id="UP000193685">
    <property type="component" value="Unassembled WGS sequence"/>
</dbReference>
<dbReference type="SUPFAM" id="SSF56112">
    <property type="entry name" value="Protein kinase-like (PK-like)"/>
    <property type="match status" value="1"/>
</dbReference>
<dbReference type="InterPro" id="IPR053083">
    <property type="entry name" value="TF_kinase-domain_protein"/>
</dbReference>
<evidence type="ECO:0000256" key="1">
    <source>
        <dbReference type="SAM" id="MobiDB-lite"/>
    </source>
</evidence>
<feature type="compositionally biased region" description="Basic and acidic residues" evidence="1">
    <location>
        <begin position="525"/>
        <end position="540"/>
    </location>
</feature>
<evidence type="ECO:0000313" key="3">
    <source>
        <dbReference type="EMBL" id="ORY82581.1"/>
    </source>
</evidence>
<dbReference type="EMBL" id="MCFI01000009">
    <property type="protein sequence ID" value="ORY82581.1"/>
    <property type="molecule type" value="Genomic_DNA"/>
</dbReference>
<reference evidence="3 4" key="1">
    <citation type="submission" date="2016-07" db="EMBL/GenBank/DDBJ databases">
        <title>Pervasive Adenine N6-methylation of Active Genes in Fungi.</title>
        <authorList>
            <consortium name="DOE Joint Genome Institute"/>
            <person name="Mondo S.J."/>
            <person name="Dannebaum R.O."/>
            <person name="Kuo R.C."/>
            <person name="Labutti K."/>
            <person name="Haridas S."/>
            <person name="Kuo A."/>
            <person name="Salamov A."/>
            <person name="Ahrendt S.R."/>
            <person name="Lipzen A."/>
            <person name="Sullivan W."/>
            <person name="Andreopoulos W.B."/>
            <person name="Clum A."/>
            <person name="Lindquist E."/>
            <person name="Daum C."/>
            <person name="Ramamoorthy G.K."/>
            <person name="Gryganskyi A."/>
            <person name="Culley D."/>
            <person name="Magnuson J.K."/>
            <person name="James T.Y."/>
            <person name="O'Malley M.A."/>
            <person name="Stajich J.E."/>
            <person name="Spatafora J.W."/>
            <person name="Visel A."/>
            <person name="Grigoriev I.V."/>
        </authorList>
    </citation>
    <scope>NUCLEOTIDE SEQUENCE [LARGE SCALE GENOMIC DNA]</scope>
    <source>
        <strain evidence="3 4">12-1054</strain>
    </source>
</reference>
<organism evidence="3 4">
    <name type="scientific">Protomyces lactucae-debilis</name>
    <dbReference type="NCBI Taxonomy" id="2754530"/>
    <lineage>
        <taxon>Eukaryota</taxon>
        <taxon>Fungi</taxon>
        <taxon>Dikarya</taxon>
        <taxon>Ascomycota</taxon>
        <taxon>Taphrinomycotina</taxon>
        <taxon>Taphrinomycetes</taxon>
        <taxon>Taphrinales</taxon>
        <taxon>Protomycetaceae</taxon>
        <taxon>Protomyces</taxon>
    </lineage>
</organism>
<proteinExistence type="predicted"/>
<protein>
    <submittedName>
        <fullName evidence="3">Kinase-like domain-containing protein</fullName>
    </submittedName>
</protein>
<dbReference type="GeneID" id="63787799"/>
<dbReference type="OrthoDB" id="4062651at2759"/>
<dbReference type="STRING" id="56484.A0A1Y2FFA0"/>
<dbReference type="GO" id="GO:0005524">
    <property type="term" value="F:ATP binding"/>
    <property type="evidence" value="ECO:0007669"/>
    <property type="project" value="InterPro"/>
</dbReference>
<dbReference type="PANTHER" id="PTHR44305">
    <property type="entry name" value="SI:DKEY-192D15.2-RELATED"/>
    <property type="match status" value="1"/>
</dbReference>
<dbReference type="SMART" id="SM00220">
    <property type="entry name" value="S_TKc"/>
    <property type="match status" value="1"/>
</dbReference>
<keyword evidence="4" id="KW-1185">Reference proteome</keyword>
<dbReference type="Gene3D" id="1.10.510.10">
    <property type="entry name" value="Transferase(Phosphotransferase) domain 1"/>
    <property type="match status" value="1"/>
</dbReference>
<name>A0A1Y2FFA0_PROLT</name>